<dbReference type="PANTHER" id="PTHR30290">
    <property type="entry name" value="PERIPLASMIC BINDING COMPONENT OF ABC TRANSPORTER"/>
    <property type="match status" value="1"/>
</dbReference>
<dbReference type="FunFam" id="3.90.76.10:FF:000001">
    <property type="entry name" value="Oligopeptide ABC transporter substrate-binding protein"/>
    <property type="match status" value="1"/>
</dbReference>
<dbReference type="GO" id="GO:0015833">
    <property type="term" value="P:peptide transport"/>
    <property type="evidence" value="ECO:0007669"/>
    <property type="project" value="TreeGrafter"/>
</dbReference>
<evidence type="ECO:0000256" key="2">
    <source>
        <dbReference type="ARBA" id="ARBA00005695"/>
    </source>
</evidence>
<dbReference type="CDD" id="cd08504">
    <property type="entry name" value="PBP2_OppA"/>
    <property type="match status" value="1"/>
</dbReference>
<organism evidence="7 8">
    <name type="scientific">Bibersteinia trehalosi Y31</name>
    <dbReference type="NCBI Taxonomy" id="1261658"/>
    <lineage>
        <taxon>Bacteria</taxon>
        <taxon>Pseudomonadati</taxon>
        <taxon>Pseudomonadota</taxon>
        <taxon>Gammaproteobacteria</taxon>
        <taxon>Pasteurellales</taxon>
        <taxon>Pasteurellaceae</taxon>
        <taxon>Bibersteinia</taxon>
    </lineage>
</organism>
<dbReference type="Gene3D" id="3.40.190.10">
    <property type="entry name" value="Periplasmic binding protein-like II"/>
    <property type="match status" value="1"/>
</dbReference>
<comment type="similarity">
    <text evidence="2">Belongs to the bacterial solute-binding protein 5 family.</text>
</comment>
<comment type="subcellular location">
    <subcellularLocation>
        <location evidence="1">Cell envelope</location>
    </subcellularLocation>
</comment>
<evidence type="ECO:0000256" key="4">
    <source>
        <dbReference type="ARBA" id="ARBA00022729"/>
    </source>
</evidence>
<evidence type="ECO:0000256" key="3">
    <source>
        <dbReference type="ARBA" id="ARBA00022448"/>
    </source>
</evidence>
<protein>
    <submittedName>
        <fullName evidence="7">ABC transporter substrate-binding protein</fullName>
    </submittedName>
</protein>
<dbReference type="PIRSF" id="PIRSF002741">
    <property type="entry name" value="MppA"/>
    <property type="match status" value="1"/>
</dbReference>
<evidence type="ECO:0000256" key="1">
    <source>
        <dbReference type="ARBA" id="ARBA00004196"/>
    </source>
</evidence>
<dbReference type="InterPro" id="IPR000914">
    <property type="entry name" value="SBP_5_dom"/>
</dbReference>
<keyword evidence="3" id="KW-0813">Transport</keyword>
<name>A0A179CXH1_BIBTR</name>
<dbReference type="GO" id="GO:0030288">
    <property type="term" value="C:outer membrane-bounded periplasmic space"/>
    <property type="evidence" value="ECO:0007669"/>
    <property type="project" value="TreeGrafter"/>
</dbReference>
<dbReference type="InterPro" id="IPR030678">
    <property type="entry name" value="Peptide/Ni-bd"/>
</dbReference>
<gene>
    <name evidence="7" type="ORF">F480_09750</name>
</gene>
<evidence type="ECO:0000259" key="6">
    <source>
        <dbReference type="Pfam" id="PF00496"/>
    </source>
</evidence>
<dbReference type="Gene3D" id="3.10.105.10">
    <property type="entry name" value="Dipeptide-binding Protein, Domain 3"/>
    <property type="match status" value="1"/>
</dbReference>
<dbReference type="Proteomes" id="UP000078358">
    <property type="component" value="Unassembled WGS sequence"/>
</dbReference>
<dbReference type="PANTHER" id="PTHR30290:SF10">
    <property type="entry name" value="PERIPLASMIC OLIGOPEPTIDE-BINDING PROTEIN-RELATED"/>
    <property type="match status" value="1"/>
</dbReference>
<dbReference type="RefSeq" id="WP_064318912.1">
    <property type="nucleotide sequence ID" value="NZ_JACI01000002.1"/>
</dbReference>
<feature type="chain" id="PRO_5008100071" evidence="5">
    <location>
        <begin position="25"/>
        <end position="545"/>
    </location>
</feature>
<sequence>MQLKLSYTLLATLVASGLSSQTWAAKVPEGTLLAEKQQIVINNGAEPSSFDPHKTDGLPEAQISYQLLEGLVTKDSDGNEQPGMAVSWESSSDFKQWTFKLRPDAKWSNGEPVTAHDFVFSWQRLATPTTASPYASYLDYLKVENAQDVIEGKKQPSELGVKALDDLTFQVTLSEPVPYLVGMTTHQSMLPVPKSVVEKYGDAWVKVENYVGNGAYKLAKHVINEKIEFERNPNYWNDKETVIEKATFLAIPSTNTDVQRYRAGEIDITNYGLSPEIFPKLKAEIPDELFVVKTLSTYLYEINNQKKPFDDIRVRKALNLSLDRTIITDKVLAQGQTPTYVFTPPYIDEGEQIQQPVYSNQPMAERNAQAIKLLEEVGFSKANPLKFTILYNTNENHKKVAIAAASIWKTNTKGLIDVKLENQEWKTFLDTRRQGKSEVARAGWAADYNQATSFINYFLSNSSNNTAFYKSKAYDAAVAESYQAKDAAGRASAYAKAEAILAEDAAVVPVYNYVNTRLVKPYVKGYTGKDPQDDILLKNLYLIKH</sequence>
<dbReference type="EMBL" id="JACI01000002">
    <property type="protein sequence ID" value="OAQ14609.1"/>
    <property type="molecule type" value="Genomic_DNA"/>
</dbReference>
<dbReference type="PATRIC" id="fig|1261658.3.peg.1949"/>
<feature type="domain" description="Solute-binding protein family 5" evidence="6">
    <location>
        <begin position="81"/>
        <end position="465"/>
    </location>
</feature>
<dbReference type="Gene3D" id="3.90.76.10">
    <property type="entry name" value="Dipeptide-binding Protein, Domain 1"/>
    <property type="match status" value="1"/>
</dbReference>
<dbReference type="SUPFAM" id="SSF53850">
    <property type="entry name" value="Periplasmic binding protein-like II"/>
    <property type="match status" value="1"/>
</dbReference>
<dbReference type="InterPro" id="IPR039424">
    <property type="entry name" value="SBP_5"/>
</dbReference>
<accession>A0A179CXH1</accession>
<feature type="signal peptide" evidence="5">
    <location>
        <begin position="1"/>
        <end position="24"/>
    </location>
</feature>
<dbReference type="AlphaFoldDB" id="A0A179CXH1"/>
<evidence type="ECO:0000256" key="5">
    <source>
        <dbReference type="SAM" id="SignalP"/>
    </source>
</evidence>
<keyword evidence="4 5" id="KW-0732">Signal</keyword>
<comment type="caution">
    <text evidence="7">The sequence shown here is derived from an EMBL/GenBank/DDBJ whole genome shotgun (WGS) entry which is preliminary data.</text>
</comment>
<evidence type="ECO:0000313" key="8">
    <source>
        <dbReference type="Proteomes" id="UP000078358"/>
    </source>
</evidence>
<reference evidence="7 8" key="1">
    <citation type="submission" date="2014-01" db="EMBL/GenBank/DDBJ databases">
        <authorList>
            <person name="Zuccon D."/>
        </authorList>
    </citation>
    <scope>NUCLEOTIDE SEQUENCE [LARGE SCALE GENOMIC DNA]</scope>
    <source>
        <strain evidence="7 8">Y31</strain>
    </source>
</reference>
<proteinExistence type="inferred from homology"/>
<dbReference type="GO" id="GO:0043190">
    <property type="term" value="C:ATP-binding cassette (ABC) transporter complex"/>
    <property type="evidence" value="ECO:0007669"/>
    <property type="project" value="InterPro"/>
</dbReference>
<evidence type="ECO:0000313" key="7">
    <source>
        <dbReference type="EMBL" id="OAQ14609.1"/>
    </source>
</evidence>
<dbReference type="GO" id="GO:1904680">
    <property type="term" value="F:peptide transmembrane transporter activity"/>
    <property type="evidence" value="ECO:0007669"/>
    <property type="project" value="TreeGrafter"/>
</dbReference>
<dbReference type="FunFam" id="3.10.105.10:FF:000001">
    <property type="entry name" value="Oligopeptide ABC transporter, oligopeptide-binding protein"/>
    <property type="match status" value="1"/>
</dbReference>
<dbReference type="Pfam" id="PF00496">
    <property type="entry name" value="SBP_bac_5"/>
    <property type="match status" value="1"/>
</dbReference>